<evidence type="ECO:0000313" key="1">
    <source>
        <dbReference type="EMBL" id="EGO29523.1"/>
    </source>
</evidence>
<protein>
    <submittedName>
        <fullName evidence="1">Uncharacterized protein</fullName>
    </submittedName>
</protein>
<dbReference type="GeneID" id="18814204"/>
<dbReference type="HOGENOM" id="CLU_1661848_0_0_1"/>
<dbReference type="EMBL" id="GL945429">
    <property type="protein sequence ID" value="EGO29523.1"/>
    <property type="molecule type" value="Genomic_DNA"/>
</dbReference>
<sequence>MNHPRYCKSAKSQAVRCAGKEDNSAGDRRPKSLSILDLLEVLPQCPGVQAAMSPTHHRLTMDVLECSTSHSSTLDCMDANCDISDSSDVRGGNDGNISMPPEHDCTRSILLGEGEVWVEYQPASGKEPRIISPSYLETPSVTSILAPPYAAVASFSHKS</sequence>
<proteinExistence type="predicted"/>
<organism>
    <name type="scientific">Serpula lacrymans var. lacrymans (strain S7.9)</name>
    <name type="common">Dry rot fungus</name>
    <dbReference type="NCBI Taxonomy" id="578457"/>
    <lineage>
        <taxon>Eukaryota</taxon>
        <taxon>Fungi</taxon>
        <taxon>Dikarya</taxon>
        <taxon>Basidiomycota</taxon>
        <taxon>Agaricomycotina</taxon>
        <taxon>Agaricomycetes</taxon>
        <taxon>Agaricomycetidae</taxon>
        <taxon>Boletales</taxon>
        <taxon>Coniophorineae</taxon>
        <taxon>Serpulaceae</taxon>
        <taxon>Serpula</taxon>
    </lineage>
</organism>
<reference evidence="1" key="1">
    <citation type="submission" date="2011-04" db="EMBL/GenBank/DDBJ databases">
        <title>Evolution of plant cell wall degrading machinery underlies the functional diversity of forest fungi.</title>
        <authorList>
            <consortium name="US DOE Joint Genome Institute (JGI-PGF)"/>
            <person name="Eastwood D.C."/>
            <person name="Floudas D."/>
            <person name="Binder M."/>
            <person name="Majcherczyk A."/>
            <person name="Schneider P."/>
            <person name="Aerts A."/>
            <person name="Asiegbu F.O."/>
            <person name="Baker S.E."/>
            <person name="Barry K."/>
            <person name="Bendiksby M."/>
            <person name="Blumentritt M."/>
            <person name="Coutinho P.M."/>
            <person name="Cullen D."/>
            <person name="Cullen D."/>
            <person name="Gathman A."/>
            <person name="Goodell B."/>
            <person name="Henrissat B."/>
            <person name="Ihrmark K."/>
            <person name="Kauserud H."/>
            <person name="Kohler A."/>
            <person name="LaButti K."/>
            <person name="Lapidus A."/>
            <person name="Lavin J.L."/>
            <person name="Lee Y.-H."/>
            <person name="Lindquist E."/>
            <person name="Lilly W."/>
            <person name="Lucas S."/>
            <person name="Morin E."/>
            <person name="Murat C."/>
            <person name="Oguiza J.A."/>
            <person name="Park J."/>
            <person name="Pisabarro A.G."/>
            <person name="Riley R."/>
            <person name="Rosling A."/>
            <person name="Salamov A."/>
            <person name="Schmidt O."/>
            <person name="Schmutz J."/>
            <person name="Skrede I."/>
            <person name="Stenlid J."/>
            <person name="Wiebenga A."/>
            <person name="Xie X."/>
            <person name="Kues U."/>
            <person name="Hibbett D.S."/>
            <person name="Hoffmeister D."/>
            <person name="Hogberg N."/>
            <person name="Martin F."/>
            <person name="Grigoriev I.V."/>
            <person name="Watkinson S.C."/>
        </authorList>
    </citation>
    <scope>NUCLEOTIDE SEQUENCE</scope>
    <source>
        <strain evidence="1">S7.9</strain>
    </source>
</reference>
<dbReference type="Proteomes" id="UP000008064">
    <property type="component" value="Unassembled WGS sequence"/>
</dbReference>
<dbReference type="KEGG" id="sla:SERLADRAFT_433508"/>
<dbReference type="AlphaFoldDB" id="F8NIH4"/>
<gene>
    <name evidence="1" type="ORF">SERLADRAFT_433508</name>
</gene>
<dbReference type="RefSeq" id="XP_007313765.1">
    <property type="nucleotide sequence ID" value="XM_007313703.1"/>
</dbReference>
<accession>F8NIH4</accession>
<name>F8NIH4_SERL9</name>